<sequence>MSLAMVGEAGKRTQADIARELHVSQGAISQLEKHDDMLLSTLRNYLTATGAENPRIVVSIDGRDIALKI</sequence>
<keyword evidence="2" id="KW-1185">Reference proteome</keyword>
<reference evidence="1 2" key="1">
    <citation type="journal article" date="2014" name="Int. J. Syst. Evol. Microbiol.">
        <title>Complete genome sequence of Corynebacterium casei LMG S-19264T (=DSM 44701T), isolated from a smear-ripened cheese.</title>
        <authorList>
            <consortium name="US DOE Joint Genome Institute (JGI-PGF)"/>
            <person name="Walter F."/>
            <person name="Albersmeier A."/>
            <person name="Kalinowski J."/>
            <person name="Ruckert C."/>
        </authorList>
    </citation>
    <scope>NUCLEOTIDE SEQUENCE [LARGE SCALE GENOMIC DNA]</scope>
    <source>
        <strain evidence="1 2">CGMCC 1.12976</strain>
    </source>
</reference>
<dbReference type="InterPro" id="IPR010982">
    <property type="entry name" value="Lambda_DNA-bd_dom_sf"/>
</dbReference>
<dbReference type="EMBL" id="BMGP01000002">
    <property type="protein sequence ID" value="GGF23008.1"/>
    <property type="molecule type" value="Genomic_DNA"/>
</dbReference>
<dbReference type="Gene3D" id="1.10.260.40">
    <property type="entry name" value="lambda repressor-like DNA-binding domains"/>
    <property type="match status" value="1"/>
</dbReference>
<proteinExistence type="predicted"/>
<dbReference type="GO" id="GO:0003677">
    <property type="term" value="F:DNA binding"/>
    <property type="evidence" value="ECO:0007669"/>
    <property type="project" value="InterPro"/>
</dbReference>
<evidence type="ECO:0008006" key="3">
    <source>
        <dbReference type="Google" id="ProtNLM"/>
    </source>
</evidence>
<evidence type="ECO:0000313" key="1">
    <source>
        <dbReference type="EMBL" id="GGF23008.1"/>
    </source>
</evidence>
<evidence type="ECO:0000313" key="2">
    <source>
        <dbReference type="Proteomes" id="UP000598775"/>
    </source>
</evidence>
<dbReference type="SUPFAM" id="SSF47413">
    <property type="entry name" value="lambda repressor-like DNA-binding domains"/>
    <property type="match status" value="1"/>
</dbReference>
<gene>
    <name evidence="1" type="ORF">GCM10011399_15750</name>
</gene>
<dbReference type="AlphaFoldDB" id="A0A917B5C0"/>
<name>A0A917B5C0_9MICO</name>
<accession>A0A917B5C0</accession>
<dbReference type="Proteomes" id="UP000598775">
    <property type="component" value="Unassembled WGS sequence"/>
</dbReference>
<comment type="caution">
    <text evidence="1">The sequence shown here is derived from an EMBL/GenBank/DDBJ whole genome shotgun (WGS) entry which is preliminary data.</text>
</comment>
<organism evidence="1 2">
    <name type="scientific">Subtercola lobariae</name>
    <dbReference type="NCBI Taxonomy" id="1588641"/>
    <lineage>
        <taxon>Bacteria</taxon>
        <taxon>Bacillati</taxon>
        <taxon>Actinomycetota</taxon>
        <taxon>Actinomycetes</taxon>
        <taxon>Micrococcales</taxon>
        <taxon>Microbacteriaceae</taxon>
        <taxon>Subtercola</taxon>
    </lineage>
</organism>
<protein>
    <recommendedName>
        <fullName evidence="3">HTH cro/C1-type domain-containing protein</fullName>
    </recommendedName>
</protein>